<comment type="similarity">
    <text evidence="1 8">Belongs to the cytidylate kinase family. Type 1 subfamily.</text>
</comment>
<evidence type="ECO:0000259" key="9">
    <source>
        <dbReference type="Pfam" id="PF02224"/>
    </source>
</evidence>
<evidence type="ECO:0000256" key="2">
    <source>
        <dbReference type="ARBA" id="ARBA00022679"/>
    </source>
</evidence>
<dbReference type="RefSeq" id="WP_226603506.1">
    <property type="nucleotide sequence ID" value="NZ_JAJAQI010000001.1"/>
</dbReference>
<dbReference type="NCBIfam" id="TIGR00017">
    <property type="entry name" value="cmk"/>
    <property type="match status" value="1"/>
</dbReference>
<dbReference type="InterPro" id="IPR011994">
    <property type="entry name" value="Cytidylate_kinase_dom"/>
</dbReference>
<sequence>MVIAVDGPAAAGKGTLARRLAAALGLPYLDTGLLYRATGRRVLDAGADPRDPEAAAAAARNLTPADLARSDLRGPEADMAASAVAAIPAVRAALLDWQREFGRRHGAVLDGRDIGTVVFPEAPVKLFVTASAEERARRRFLELQGRGTAADPAQVLAELQARDAQDRQRAVAPLVPAADAAVLDTTELDAEAAFAAAMALLRERLGELPAAQ</sequence>
<evidence type="ECO:0000256" key="5">
    <source>
        <dbReference type="ARBA" id="ARBA00022840"/>
    </source>
</evidence>
<dbReference type="EC" id="2.7.4.25" evidence="8"/>
<evidence type="ECO:0000313" key="11">
    <source>
        <dbReference type="Proteomes" id="UP001139311"/>
    </source>
</evidence>
<gene>
    <name evidence="8 10" type="primary">cmk</name>
    <name evidence="10" type="ORF">LHA35_00555</name>
</gene>
<feature type="binding site" evidence="8">
    <location>
        <begin position="7"/>
        <end position="15"/>
    </location>
    <ligand>
        <name>ATP</name>
        <dbReference type="ChEBI" id="CHEBI:30616"/>
    </ligand>
</feature>
<dbReference type="AlphaFoldDB" id="A0A9X1I8K4"/>
<evidence type="ECO:0000256" key="6">
    <source>
        <dbReference type="ARBA" id="ARBA00047615"/>
    </source>
</evidence>
<dbReference type="InterPro" id="IPR003136">
    <property type="entry name" value="Cytidylate_kin"/>
</dbReference>
<dbReference type="EMBL" id="JAJAQI010000001">
    <property type="protein sequence ID" value="MCB4820219.1"/>
    <property type="molecule type" value="Genomic_DNA"/>
</dbReference>
<keyword evidence="3 8" id="KW-0547">Nucleotide-binding</keyword>
<reference evidence="10" key="1">
    <citation type="submission" date="2021-10" db="EMBL/GenBank/DDBJ databases">
        <title>Roseicella aerolatum sp. nov., isolated from aerosols of e-waste dismantling site.</title>
        <authorList>
            <person name="Qin T."/>
        </authorList>
    </citation>
    <scope>NUCLEOTIDE SEQUENCE</scope>
    <source>
        <strain evidence="10">GB24</strain>
    </source>
</reference>
<dbReference type="CDD" id="cd02020">
    <property type="entry name" value="CMPK"/>
    <property type="match status" value="1"/>
</dbReference>
<keyword evidence="4 8" id="KW-0418">Kinase</keyword>
<evidence type="ECO:0000313" key="10">
    <source>
        <dbReference type="EMBL" id="MCB4820219.1"/>
    </source>
</evidence>
<evidence type="ECO:0000256" key="1">
    <source>
        <dbReference type="ARBA" id="ARBA00009427"/>
    </source>
</evidence>
<evidence type="ECO:0000256" key="4">
    <source>
        <dbReference type="ARBA" id="ARBA00022777"/>
    </source>
</evidence>
<keyword evidence="11" id="KW-1185">Reference proteome</keyword>
<organism evidence="10 11">
    <name type="scientific">Roseicella aerolata</name>
    <dbReference type="NCBI Taxonomy" id="2883479"/>
    <lineage>
        <taxon>Bacteria</taxon>
        <taxon>Pseudomonadati</taxon>
        <taxon>Pseudomonadota</taxon>
        <taxon>Alphaproteobacteria</taxon>
        <taxon>Acetobacterales</taxon>
        <taxon>Roseomonadaceae</taxon>
        <taxon>Roseicella</taxon>
    </lineage>
</organism>
<dbReference type="InterPro" id="IPR027417">
    <property type="entry name" value="P-loop_NTPase"/>
</dbReference>
<dbReference type="SUPFAM" id="SSF52540">
    <property type="entry name" value="P-loop containing nucleoside triphosphate hydrolases"/>
    <property type="match status" value="1"/>
</dbReference>
<evidence type="ECO:0000256" key="3">
    <source>
        <dbReference type="ARBA" id="ARBA00022741"/>
    </source>
</evidence>
<keyword evidence="2 8" id="KW-0808">Transferase</keyword>
<comment type="catalytic activity">
    <reaction evidence="6 8">
        <text>dCMP + ATP = dCDP + ADP</text>
        <dbReference type="Rhea" id="RHEA:25094"/>
        <dbReference type="ChEBI" id="CHEBI:30616"/>
        <dbReference type="ChEBI" id="CHEBI:57566"/>
        <dbReference type="ChEBI" id="CHEBI:58593"/>
        <dbReference type="ChEBI" id="CHEBI:456216"/>
        <dbReference type="EC" id="2.7.4.25"/>
    </reaction>
</comment>
<protein>
    <recommendedName>
        <fullName evidence="8">Cytidylate kinase</fullName>
        <shortName evidence="8">CK</shortName>
        <ecNumber evidence="8">2.7.4.25</ecNumber>
    </recommendedName>
    <alternativeName>
        <fullName evidence="8">Cytidine monophosphate kinase</fullName>
        <shortName evidence="8">CMP kinase</shortName>
    </alternativeName>
</protein>
<comment type="subcellular location">
    <subcellularLocation>
        <location evidence="8">Cytoplasm</location>
    </subcellularLocation>
</comment>
<keyword evidence="8" id="KW-0963">Cytoplasm</keyword>
<accession>A0A9X1I8K4</accession>
<dbReference type="Proteomes" id="UP001139311">
    <property type="component" value="Unassembled WGS sequence"/>
</dbReference>
<proteinExistence type="inferred from homology"/>
<dbReference type="HAMAP" id="MF_00238">
    <property type="entry name" value="Cytidyl_kinase_type1"/>
    <property type="match status" value="1"/>
</dbReference>
<feature type="domain" description="Cytidylate kinase" evidence="9">
    <location>
        <begin position="3"/>
        <end position="198"/>
    </location>
</feature>
<dbReference type="Pfam" id="PF02224">
    <property type="entry name" value="Cytidylate_kin"/>
    <property type="match status" value="1"/>
</dbReference>
<name>A0A9X1I8K4_9PROT</name>
<evidence type="ECO:0000256" key="8">
    <source>
        <dbReference type="HAMAP-Rule" id="MF_00238"/>
    </source>
</evidence>
<dbReference type="Gene3D" id="3.40.50.300">
    <property type="entry name" value="P-loop containing nucleotide triphosphate hydrolases"/>
    <property type="match status" value="1"/>
</dbReference>
<dbReference type="GO" id="GO:0005524">
    <property type="term" value="F:ATP binding"/>
    <property type="evidence" value="ECO:0007669"/>
    <property type="project" value="UniProtKB-UniRule"/>
</dbReference>
<evidence type="ECO:0000256" key="7">
    <source>
        <dbReference type="ARBA" id="ARBA00048478"/>
    </source>
</evidence>
<keyword evidence="5 8" id="KW-0067">ATP-binding</keyword>
<comment type="caution">
    <text evidence="10">The sequence shown here is derived from an EMBL/GenBank/DDBJ whole genome shotgun (WGS) entry which is preliminary data.</text>
</comment>
<dbReference type="GO" id="GO:0006220">
    <property type="term" value="P:pyrimidine nucleotide metabolic process"/>
    <property type="evidence" value="ECO:0007669"/>
    <property type="project" value="UniProtKB-UniRule"/>
</dbReference>
<comment type="catalytic activity">
    <reaction evidence="7 8">
        <text>CMP + ATP = CDP + ADP</text>
        <dbReference type="Rhea" id="RHEA:11600"/>
        <dbReference type="ChEBI" id="CHEBI:30616"/>
        <dbReference type="ChEBI" id="CHEBI:58069"/>
        <dbReference type="ChEBI" id="CHEBI:60377"/>
        <dbReference type="ChEBI" id="CHEBI:456216"/>
        <dbReference type="EC" id="2.7.4.25"/>
    </reaction>
</comment>
<dbReference type="GO" id="GO:0036431">
    <property type="term" value="F:dCMP kinase activity"/>
    <property type="evidence" value="ECO:0007669"/>
    <property type="project" value="InterPro"/>
</dbReference>
<dbReference type="GO" id="GO:0005737">
    <property type="term" value="C:cytoplasm"/>
    <property type="evidence" value="ECO:0007669"/>
    <property type="project" value="UniProtKB-SubCell"/>
</dbReference>